<proteinExistence type="predicted"/>
<accession>A0A9W7AG91</accession>
<feature type="transmembrane region" description="Helical" evidence="1">
    <location>
        <begin position="157"/>
        <end position="182"/>
    </location>
</feature>
<name>A0A9W7AG91_9STRA</name>
<keyword evidence="1" id="KW-1133">Transmembrane helix</keyword>
<evidence type="ECO:0000313" key="3">
    <source>
        <dbReference type="Proteomes" id="UP001165122"/>
    </source>
</evidence>
<gene>
    <name evidence="2" type="ORF">TrLO_g14701</name>
</gene>
<feature type="transmembrane region" description="Helical" evidence="1">
    <location>
        <begin position="203"/>
        <end position="220"/>
    </location>
</feature>
<keyword evidence="1" id="KW-0472">Membrane</keyword>
<dbReference type="AlphaFoldDB" id="A0A9W7AG91"/>
<organism evidence="2 3">
    <name type="scientific">Triparma laevis f. longispina</name>
    <dbReference type="NCBI Taxonomy" id="1714387"/>
    <lineage>
        <taxon>Eukaryota</taxon>
        <taxon>Sar</taxon>
        <taxon>Stramenopiles</taxon>
        <taxon>Ochrophyta</taxon>
        <taxon>Bolidophyceae</taxon>
        <taxon>Parmales</taxon>
        <taxon>Triparmaceae</taxon>
        <taxon>Triparma</taxon>
    </lineage>
</organism>
<dbReference type="Proteomes" id="UP001165122">
    <property type="component" value="Unassembled WGS sequence"/>
</dbReference>
<dbReference type="OrthoDB" id="10638078at2759"/>
<evidence type="ECO:0000256" key="1">
    <source>
        <dbReference type="SAM" id="Phobius"/>
    </source>
</evidence>
<dbReference type="EMBL" id="BRXW01000580">
    <property type="protein sequence ID" value="GMH67779.1"/>
    <property type="molecule type" value="Genomic_DNA"/>
</dbReference>
<keyword evidence="1" id="KW-0812">Transmembrane</keyword>
<protein>
    <submittedName>
        <fullName evidence="2">Uncharacterized protein</fullName>
    </submittedName>
</protein>
<keyword evidence="3" id="KW-1185">Reference proteome</keyword>
<evidence type="ECO:0000313" key="2">
    <source>
        <dbReference type="EMBL" id="GMH67779.1"/>
    </source>
</evidence>
<reference evidence="3" key="1">
    <citation type="journal article" date="2023" name="Commun. Biol.">
        <title>Genome analysis of Parmales, the sister group of diatoms, reveals the evolutionary specialization of diatoms from phago-mixotrophs to photoautotrophs.</title>
        <authorList>
            <person name="Ban H."/>
            <person name="Sato S."/>
            <person name="Yoshikawa S."/>
            <person name="Yamada K."/>
            <person name="Nakamura Y."/>
            <person name="Ichinomiya M."/>
            <person name="Sato N."/>
            <person name="Blanc-Mathieu R."/>
            <person name="Endo H."/>
            <person name="Kuwata A."/>
            <person name="Ogata H."/>
        </authorList>
    </citation>
    <scope>NUCLEOTIDE SEQUENCE [LARGE SCALE GENOMIC DNA]</scope>
    <source>
        <strain evidence="3">NIES 3700</strain>
    </source>
</reference>
<comment type="caution">
    <text evidence="2">The sequence shown here is derived from an EMBL/GenBank/DDBJ whole genome shotgun (WGS) entry which is preliminary data.</text>
</comment>
<sequence length="221" mass="24690">MSRSPSPSLPISLIGVPLRSFPPFIAPPTPSLCSTSSNISDSSELASLDSLKCFDENLTKSEPVKPLSPHHTPYTPVSPRSLSLCLETVTEGLLQTQISTFALSSLSFSPTSRLLLILFTLLKRFNLQPFTDYEDEQAIYYDGEDNFWSSHPWLHPLLFTLSSLLPLYLSPSQTFVLTFFFLYQRNKTCENERNRIMETIGGMVPSLVVCGVGLGFRFVID</sequence>